<evidence type="ECO:0000256" key="5">
    <source>
        <dbReference type="PROSITE-ProRule" id="PRU10007"/>
    </source>
</evidence>
<reference evidence="8 9" key="1">
    <citation type="submission" date="2023-09" db="EMBL/GenBank/DDBJ databases">
        <title>Thioclava shenzhenensis sp. nov., a multidrug resistant bacteria-antagonizing species isolated from coastal seawater.</title>
        <authorList>
            <person name="Long M."/>
        </authorList>
    </citation>
    <scope>NUCLEOTIDE SEQUENCE [LARGE SCALE GENOMIC DNA]</scope>
    <source>
        <strain evidence="8 9">FTW29</strain>
        <plasmid evidence="8 9">unnamed2</plasmid>
    </source>
</reference>
<accession>A0ABZ1E5R2</accession>
<dbReference type="Proteomes" id="UP001623290">
    <property type="component" value="Plasmid unnamed2"/>
</dbReference>
<sequence>MTDLTHRPRPLFIDGLWHEGHAEARIAVMDPATSEIFARIGAADRDQTGMACAAAARAFPAWRSLTGAARAQVLEGFAQGLRARHAALVALQMRNNGKPRAEAELDLADAAACFDYYAGLARALDSPAPVQDLSEDGLTGRGLAHAVGPVGLIVPWNFPLVTSAWKIAPALAAGCSVVLKLSEMTPLAELVYGDIAAEMGLPAGVLNILTGFAEVGQALCDHPQIAKLSFTGSNPVGAQVMEAAARRIVPVSLELGGKSPIVVMADADPARAAELVLDGIFMNAGQMCSATSRLIVEAPIAPDLIDAVVEGARARRLGAPDGAQMGPITTAPQYRHVLEHFARAKAEGARCLTGGAARTDLAGQFVAPTVYADVPTDSFLWRAELFGPILSVRQAASEHEAIALANDTEFGLAATVVTADAARGQRIASQIAAGHIWVNAPQIILPQSQWGGFRASGIGRELGPAGLQAYQQRSFITTQG</sequence>
<dbReference type="PANTHER" id="PTHR43860:SF2">
    <property type="entry name" value="BETAINE ALDEHYDE DEHYDROGENASE-RELATED"/>
    <property type="match status" value="1"/>
</dbReference>
<proteinExistence type="inferred from homology"/>
<dbReference type="InterPro" id="IPR016161">
    <property type="entry name" value="Ald_DH/histidinol_DH"/>
</dbReference>
<keyword evidence="2 6" id="KW-0560">Oxidoreductase</keyword>
<dbReference type="Gene3D" id="3.40.605.10">
    <property type="entry name" value="Aldehyde Dehydrogenase, Chain A, domain 1"/>
    <property type="match status" value="1"/>
</dbReference>
<dbReference type="Gene3D" id="3.40.309.10">
    <property type="entry name" value="Aldehyde Dehydrogenase, Chain A, domain 2"/>
    <property type="match status" value="1"/>
</dbReference>
<evidence type="ECO:0000256" key="4">
    <source>
        <dbReference type="ARBA" id="ARBA00037921"/>
    </source>
</evidence>
<name>A0ABZ1E5R2_9RHOB</name>
<evidence type="ECO:0000313" key="8">
    <source>
        <dbReference type="EMBL" id="WRY35577.1"/>
    </source>
</evidence>
<evidence type="ECO:0000256" key="6">
    <source>
        <dbReference type="RuleBase" id="RU003345"/>
    </source>
</evidence>
<gene>
    <name evidence="8" type="ORF">RPE78_17110</name>
</gene>
<feature type="active site" evidence="5">
    <location>
        <position position="254"/>
    </location>
</feature>
<dbReference type="EMBL" id="CP135445">
    <property type="protein sequence ID" value="WRY35577.1"/>
    <property type="molecule type" value="Genomic_DNA"/>
</dbReference>
<keyword evidence="8" id="KW-0614">Plasmid</keyword>
<protein>
    <submittedName>
        <fullName evidence="8">Aldehyde dehydrogenase family protein</fullName>
    </submittedName>
</protein>
<keyword evidence="3" id="KW-0520">NAD</keyword>
<evidence type="ECO:0000259" key="7">
    <source>
        <dbReference type="Pfam" id="PF00171"/>
    </source>
</evidence>
<dbReference type="InterPro" id="IPR029510">
    <property type="entry name" value="Ald_DH_CS_GLU"/>
</dbReference>
<dbReference type="InterPro" id="IPR015590">
    <property type="entry name" value="Aldehyde_DH_dom"/>
</dbReference>
<dbReference type="RefSeq" id="WP_330629304.1">
    <property type="nucleotide sequence ID" value="NZ_CP135445.1"/>
</dbReference>
<keyword evidence="9" id="KW-1185">Reference proteome</keyword>
<dbReference type="InterPro" id="IPR016162">
    <property type="entry name" value="Ald_DH_N"/>
</dbReference>
<comment type="pathway">
    <text evidence="4">Amine and polyamine biosynthesis; betaine biosynthesis via choline pathway; betaine from betaine aldehyde: step 1/1.</text>
</comment>
<dbReference type="InterPro" id="IPR016163">
    <property type="entry name" value="Ald_DH_C"/>
</dbReference>
<evidence type="ECO:0000256" key="2">
    <source>
        <dbReference type="ARBA" id="ARBA00023002"/>
    </source>
</evidence>
<dbReference type="Pfam" id="PF00171">
    <property type="entry name" value="Aldedh"/>
    <property type="match status" value="1"/>
</dbReference>
<organism evidence="8 9">
    <name type="scientific">Thioclava litoralis</name>
    <dbReference type="NCBI Taxonomy" id="3076557"/>
    <lineage>
        <taxon>Bacteria</taxon>
        <taxon>Pseudomonadati</taxon>
        <taxon>Pseudomonadota</taxon>
        <taxon>Alphaproteobacteria</taxon>
        <taxon>Rhodobacterales</taxon>
        <taxon>Paracoccaceae</taxon>
        <taxon>Thioclava</taxon>
    </lineage>
</organism>
<dbReference type="PANTHER" id="PTHR43860">
    <property type="entry name" value="BETAINE ALDEHYDE DEHYDROGENASE"/>
    <property type="match status" value="1"/>
</dbReference>
<feature type="domain" description="Aldehyde dehydrogenase" evidence="7">
    <location>
        <begin position="17"/>
        <end position="473"/>
    </location>
</feature>
<evidence type="ECO:0000256" key="3">
    <source>
        <dbReference type="ARBA" id="ARBA00023027"/>
    </source>
</evidence>
<geneLocation type="plasmid" evidence="8 9">
    <name>unnamed2</name>
</geneLocation>
<dbReference type="PROSITE" id="PS00070">
    <property type="entry name" value="ALDEHYDE_DEHYDR_CYS"/>
    <property type="match status" value="1"/>
</dbReference>
<comment type="similarity">
    <text evidence="1 6">Belongs to the aldehyde dehydrogenase family.</text>
</comment>
<dbReference type="SUPFAM" id="SSF53720">
    <property type="entry name" value="ALDH-like"/>
    <property type="match status" value="1"/>
</dbReference>
<evidence type="ECO:0000256" key="1">
    <source>
        <dbReference type="ARBA" id="ARBA00009986"/>
    </source>
</evidence>
<evidence type="ECO:0000313" key="9">
    <source>
        <dbReference type="Proteomes" id="UP001623290"/>
    </source>
</evidence>
<dbReference type="PROSITE" id="PS00687">
    <property type="entry name" value="ALDEHYDE_DEHYDR_GLU"/>
    <property type="match status" value="1"/>
</dbReference>
<dbReference type="InterPro" id="IPR016160">
    <property type="entry name" value="Ald_DH_CS_CYS"/>
</dbReference>